<evidence type="ECO:0000256" key="1">
    <source>
        <dbReference type="SAM" id="SignalP"/>
    </source>
</evidence>
<sequence length="1051" mass="114227">MSMKVSTPIRVMLAALLTGGLVATGPAAPAAAAPTDAAFNQSTGTLNVNYANYMSKHDIVYNRPNTNPIHGLTVGNGKTGAMVWNQNGLSMQVSNVDLAQQSTYAAGNVNLFSNPQMDTGYTTFQQRLSLYDGTLTTKYDNNRTVTIMGSPNSEVMGINVQDTRSGVTSVGLDLSLWDLNSVQNIADVPNLTTWRTASTFADSTGVGISRGQADPNNFGYTLAATVEGASYTSQTVNGTRVRLNITPTSNYTIWFTAASRINSPGLNSVQQAKNQLAAVKATGYATTLNNYRNWWHNFWAKSFVQYSNSGGDADYLENVYYLATYMIAAGGFGNYPLHFINGVFRATQDNSKWSNGYWYWNQRDVYNSFLASNHVDLISGFNRLYSRNLSALKSYTTTRYGSDGLWVPETMGWDGNARGTINSDYVNDLYSTGTEAAYNMYLQYRYTNDENYLRNTAYPYMREAVKFYEDILSRDSSGRYYMANSNAHETYWDVRNAITDLAAVRLLFPLTIQVSTQLGLDSGLRANWQNIVNNLAPYQISNGAYLPHDPPSSPTRNGENVALELVWPYDLTGIGYPDYQTAVNTFNVRPHPYGNVWANDHVHAARLGLGNQAFQGMKTMLQKYQNYPNGMTNNTNGVFEYLGIHLAAMNESLMQSYNDKIRVFPAVPTDSSFVGKFTLLAKDGFLVSSEREAGEIKYVGLRSLHGKQARVVNPWGNQEVRVRRTSDNAILTTSTAGEITFGTAANTNYVVERTGKPLSNYSATTLTGSANQGAKSLSGTASTLGLGGGSGNPGGGDLVNNTMLTYDANWHLTNARGYGDYNDDTHHSNTVNAAASYTFTGTGVEYLSERFSDMGNVDVYLDNVFQANVNLNASGARQVQQVVWRRTGLTNGQHTIRIVNKTTSVGMIDALRILTGGTQPTGAVALRAQANGQYVSASNAGAGNLIANAAAVGSWEQFDQVDLGSGNIGLRARVNNQFVCAADAGASPLIANRPSTGPWETFALIRNSDGSVSLRASVNSKYVVAENGGAAALIANRDSIGPWEKFDLVPA</sequence>
<protein>
    <recommendedName>
        <fullName evidence="2">Glycosyl hydrolase family 95 catalytic domain-containing protein</fullName>
    </recommendedName>
</protein>
<dbReference type="Gene3D" id="2.60.40.1180">
    <property type="entry name" value="Golgi alpha-mannosidase II"/>
    <property type="match status" value="1"/>
</dbReference>
<dbReference type="CDD" id="cd00257">
    <property type="entry name" value="beta-trefoil_FSCN-like"/>
    <property type="match status" value="1"/>
</dbReference>
<dbReference type="InterPro" id="IPR013780">
    <property type="entry name" value="Glyco_hydro_b"/>
</dbReference>
<dbReference type="SUPFAM" id="SSF48208">
    <property type="entry name" value="Six-hairpin glycosidases"/>
    <property type="match status" value="1"/>
</dbReference>
<proteinExistence type="predicted"/>
<dbReference type="InterPro" id="IPR008999">
    <property type="entry name" value="Actin-crosslinking"/>
</dbReference>
<dbReference type="Gene3D" id="2.80.10.50">
    <property type="match status" value="1"/>
</dbReference>
<dbReference type="Gene3D" id="2.70.98.50">
    <property type="entry name" value="putative glycoside hydrolase family protein from bacillus halodurans"/>
    <property type="match status" value="1"/>
</dbReference>
<gene>
    <name evidence="3" type="ORF">Pen02_71600</name>
</gene>
<dbReference type="PANTHER" id="PTHR31084">
    <property type="entry name" value="ALPHA-L-FUCOSIDASE 2"/>
    <property type="match status" value="1"/>
</dbReference>
<keyword evidence="4" id="KW-1185">Reference proteome</keyword>
<accession>A0ABQ4EC48</accession>
<dbReference type="Pfam" id="PF22124">
    <property type="entry name" value="Glyco_hydro_95_cat"/>
    <property type="match status" value="1"/>
</dbReference>
<dbReference type="InterPro" id="IPR054363">
    <property type="entry name" value="GH95_cat"/>
</dbReference>
<dbReference type="Proteomes" id="UP000646749">
    <property type="component" value="Unassembled WGS sequence"/>
</dbReference>
<feature type="domain" description="Glycosyl hydrolase family 95 catalytic" evidence="2">
    <location>
        <begin position="308"/>
        <end position="546"/>
    </location>
</feature>
<dbReference type="EMBL" id="BONW01000042">
    <property type="protein sequence ID" value="GIG92224.1"/>
    <property type="molecule type" value="Genomic_DNA"/>
</dbReference>
<organism evidence="3 4">
    <name type="scientific">Plantactinospora endophytica</name>
    <dbReference type="NCBI Taxonomy" id="673535"/>
    <lineage>
        <taxon>Bacteria</taxon>
        <taxon>Bacillati</taxon>
        <taxon>Actinomycetota</taxon>
        <taxon>Actinomycetes</taxon>
        <taxon>Micromonosporales</taxon>
        <taxon>Micromonosporaceae</taxon>
        <taxon>Plantactinospora</taxon>
    </lineage>
</organism>
<feature type="chain" id="PRO_5047206641" description="Glycosyl hydrolase family 95 catalytic domain-containing protein" evidence="1">
    <location>
        <begin position="33"/>
        <end position="1051"/>
    </location>
</feature>
<comment type="caution">
    <text evidence="3">The sequence shown here is derived from an EMBL/GenBank/DDBJ whole genome shotgun (WGS) entry which is preliminary data.</text>
</comment>
<dbReference type="InterPro" id="IPR012341">
    <property type="entry name" value="6hp_glycosidase-like_sf"/>
</dbReference>
<evidence type="ECO:0000313" key="3">
    <source>
        <dbReference type="EMBL" id="GIG92224.1"/>
    </source>
</evidence>
<name>A0ABQ4EC48_9ACTN</name>
<evidence type="ECO:0000259" key="2">
    <source>
        <dbReference type="Pfam" id="PF22124"/>
    </source>
</evidence>
<evidence type="ECO:0000313" key="4">
    <source>
        <dbReference type="Proteomes" id="UP000646749"/>
    </source>
</evidence>
<feature type="signal peptide" evidence="1">
    <location>
        <begin position="1"/>
        <end position="32"/>
    </location>
</feature>
<dbReference type="Gene3D" id="1.50.10.10">
    <property type="match status" value="1"/>
</dbReference>
<dbReference type="PANTHER" id="PTHR31084:SF0">
    <property type="entry name" value="ALPHA-L-FUCOSIDASE 2"/>
    <property type="match status" value="1"/>
</dbReference>
<keyword evidence="1" id="KW-0732">Signal</keyword>
<dbReference type="InterPro" id="IPR008928">
    <property type="entry name" value="6-hairpin_glycosidase_sf"/>
</dbReference>
<reference evidence="3 4" key="1">
    <citation type="submission" date="2021-01" db="EMBL/GenBank/DDBJ databases">
        <title>Whole genome shotgun sequence of Plantactinospora endophytica NBRC 110450.</title>
        <authorList>
            <person name="Komaki H."/>
            <person name="Tamura T."/>
        </authorList>
    </citation>
    <scope>NUCLEOTIDE SEQUENCE [LARGE SCALE GENOMIC DNA]</scope>
    <source>
        <strain evidence="3 4">NBRC 110450</strain>
    </source>
</reference>
<dbReference type="Gene3D" id="2.60.120.260">
    <property type="entry name" value="Galactose-binding domain-like"/>
    <property type="match status" value="1"/>
</dbReference>
<dbReference type="SUPFAM" id="SSF50405">
    <property type="entry name" value="Actin-crosslinking proteins"/>
    <property type="match status" value="1"/>
</dbReference>